<evidence type="ECO:0000313" key="4">
    <source>
        <dbReference type="Proteomes" id="UP000472267"/>
    </source>
</evidence>
<accession>A0A672JM59</accession>
<feature type="domain" description="C-type lectin" evidence="2">
    <location>
        <begin position="207"/>
        <end position="321"/>
    </location>
</feature>
<proteinExistence type="predicted"/>
<evidence type="ECO:0000259" key="2">
    <source>
        <dbReference type="PROSITE" id="PS50041"/>
    </source>
</evidence>
<dbReference type="OMA" id="CHARGRI"/>
<feature type="domain" description="C-type lectin" evidence="2">
    <location>
        <begin position="1"/>
        <end position="98"/>
    </location>
</feature>
<dbReference type="InterPro" id="IPR016187">
    <property type="entry name" value="CTDL_fold"/>
</dbReference>
<dbReference type="Gene3D" id="3.10.100.10">
    <property type="entry name" value="Mannose-Binding Protein A, subunit A"/>
    <property type="match status" value="3"/>
</dbReference>
<dbReference type="PROSITE" id="PS50041">
    <property type="entry name" value="C_TYPE_LECTIN_2"/>
    <property type="match status" value="3"/>
</dbReference>
<dbReference type="AlphaFoldDB" id="A0A672JM59"/>
<gene>
    <name evidence="3" type="primary">LOC115404233</name>
</gene>
<keyword evidence="1" id="KW-1015">Disulfide bond</keyword>
<dbReference type="InterPro" id="IPR016186">
    <property type="entry name" value="C-type_lectin-like/link_sf"/>
</dbReference>
<dbReference type="PANTHER" id="PTHR45784:SF3">
    <property type="entry name" value="C-TYPE LECTIN DOMAIN FAMILY 4 MEMBER K-LIKE-RELATED"/>
    <property type="match status" value="1"/>
</dbReference>
<dbReference type="Pfam" id="PF00059">
    <property type="entry name" value="Lectin_C"/>
    <property type="match status" value="3"/>
</dbReference>
<reference evidence="3" key="2">
    <citation type="submission" date="2025-08" db="UniProtKB">
        <authorList>
            <consortium name="Ensembl"/>
        </authorList>
    </citation>
    <scope>IDENTIFICATION</scope>
</reference>
<feature type="domain" description="C-type lectin" evidence="2">
    <location>
        <begin position="107"/>
        <end position="199"/>
    </location>
</feature>
<evidence type="ECO:0000313" key="3">
    <source>
        <dbReference type="Ensembl" id="ENSSFAP00005055393.1"/>
    </source>
</evidence>
<keyword evidence="4" id="KW-1185">Reference proteome</keyword>
<dbReference type="PROSITE" id="PS00615">
    <property type="entry name" value="C_TYPE_LECTIN_1"/>
    <property type="match status" value="1"/>
</dbReference>
<reference evidence="3" key="3">
    <citation type="submission" date="2025-09" db="UniProtKB">
        <authorList>
            <consortium name="Ensembl"/>
        </authorList>
    </citation>
    <scope>IDENTIFICATION</scope>
</reference>
<protein>
    <recommendedName>
        <fullName evidence="2">C-type lectin domain-containing protein</fullName>
    </recommendedName>
</protein>
<dbReference type="CDD" id="cd00037">
    <property type="entry name" value="CLECT"/>
    <property type="match status" value="1"/>
</dbReference>
<dbReference type="InterPro" id="IPR018378">
    <property type="entry name" value="C-type_lectin_CS"/>
</dbReference>
<reference evidence="3" key="1">
    <citation type="submission" date="2019-06" db="EMBL/GenBank/DDBJ databases">
        <authorList>
            <consortium name="Wellcome Sanger Institute Data Sharing"/>
        </authorList>
    </citation>
    <scope>NUCLEOTIDE SEQUENCE [LARGE SCALE GENOMIC DNA]</scope>
</reference>
<dbReference type="Proteomes" id="UP000472267">
    <property type="component" value="Chromosome 17"/>
</dbReference>
<evidence type="ECO:0000256" key="1">
    <source>
        <dbReference type="ARBA" id="ARBA00023157"/>
    </source>
</evidence>
<sequence length="329" mass="38685">MHRDKARDKCEEEGGKLLSLYDQEDAEFIKWILENETQDKSFWIGLKKTNKALTWSDGANFPLLNLGSEHHFNQECGAIENPDWKAFNCSEPKYFMCNNGTDNILITEEKNWCQAQWYCRKHHRDLVSINGKIPQKVLDTGGTKTFWTGFQQDSWQWDDGQCSTYRDWNSTNEQETCAVISQSGMKTYGCQSPADVLCSKGILRVELVRERKTWEEALHYCKEKYTDMLWIEDEDDQKAVEDQVEYILSRDRIDGPLWIATRQSAVFGFWIWSDRIVSYSRWVNGIMPEMPLSYKCGVINPHRNYMWSDADCSRKLPFLCEKEIHSWEK</sequence>
<name>A0A672JM59_SALFA</name>
<dbReference type="SUPFAM" id="SSF56436">
    <property type="entry name" value="C-type lectin-like"/>
    <property type="match status" value="3"/>
</dbReference>
<dbReference type="PANTHER" id="PTHR45784">
    <property type="entry name" value="C-TYPE LECTIN DOMAIN FAMILY 20 MEMBER A-RELATED"/>
    <property type="match status" value="1"/>
</dbReference>
<dbReference type="SMART" id="SM00034">
    <property type="entry name" value="CLECT"/>
    <property type="match status" value="3"/>
</dbReference>
<dbReference type="InterPro" id="IPR001304">
    <property type="entry name" value="C-type_lectin-like"/>
</dbReference>
<dbReference type="InParanoid" id="A0A672JM59"/>
<dbReference type="Ensembl" id="ENSSFAT00005057088.1">
    <property type="protein sequence ID" value="ENSSFAP00005055393.1"/>
    <property type="gene ID" value="ENSSFAG00005026270.1"/>
</dbReference>
<organism evidence="3 4">
    <name type="scientific">Salarias fasciatus</name>
    <name type="common">Jewelled blenny</name>
    <name type="synonym">Blennius fasciatus</name>
    <dbReference type="NCBI Taxonomy" id="181472"/>
    <lineage>
        <taxon>Eukaryota</taxon>
        <taxon>Metazoa</taxon>
        <taxon>Chordata</taxon>
        <taxon>Craniata</taxon>
        <taxon>Vertebrata</taxon>
        <taxon>Euteleostomi</taxon>
        <taxon>Actinopterygii</taxon>
        <taxon>Neopterygii</taxon>
        <taxon>Teleostei</taxon>
        <taxon>Neoteleostei</taxon>
        <taxon>Acanthomorphata</taxon>
        <taxon>Ovalentaria</taxon>
        <taxon>Blenniimorphae</taxon>
        <taxon>Blenniiformes</taxon>
        <taxon>Blennioidei</taxon>
        <taxon>Blenniidae</taxon>
        <taxon>Salariinae</taxon>
        <taxon>Salarias</taxon>
    </lineage>
</organism>